<name>A0AAE3XK65_9BACT</name>
<dbReference type="RefSeq" id="WP_309936954.1">
    <property type="nucleotide sequence ID" value="NZ_AP025305.1"/>
</dbReference>
<keyword evidence="4" id="KW-1185">Reference proteome</keyword>
<evidence type="ECO:0000313" key="4">
    <source>
        <dbReference type="Proteomes" id="UP001185092"/>
    </source>
</evidence>
<keyword evidence="1" id="KW-0732">Signal</keyword>
<dbReference type="PROSITE" id="PS51257">
    <property type="entry name" value="PROKAR_LIPOPROTEIN"/>
    <property type="match status" value="1"/>
</dbReference>
<organism evidence="3 4">
    <name type="scientific">Aureibacter tunicatorum</name>
    <dbReference type="NCBI Taxonomy" id="866807"/>
    <lineage>
        <taxon>Bacteria</taxon>
        <taxon>Pseudomonadati</taxon>
        <taxon>Bacteroidota</taxon>
        <taxon>Cytophagia</taxon>
        <taxon>Cytophagales</taxon>
        <taxon>Persicobacteraceae</taxon>
        <taxon>Aureibacter</taxon>
    </lineage>
</organism>
<evidence type="ECO:0000259" key="2">
    <source>
        <dbReference type="Pfam" id="PF13205"/>
    </source>
</evidence>
<dbReference type="Proteomes" id="UP001185092">
    <property type="component" value="Unassembled WGS sequence"/>
</dbReference>
<comment type="caution">
    <text evidence="3">The sequence shown here is derived from an EMBL/GenBank/DDBJ whole genome shotgun (WGS) entry which is preliminary data.</text>
</comment>
<accession>A0AAE3XK65</accession>
<protein>
    <submittedName>
        <fullName evidence="3">Uncharacterized protein (DUF2141 family)</fullName>
    </submittedName>
</protein>
<sequence length="575" mass="66138">MKRHLLSNLKLKGNIILGFSISFMTWMSCASISQPTGGPKDSIPPSIISSTPKDQSIDFTGDRIKLTFDEWVQLNNPTKEMIITPDLGGKVMTKLKGKSVEIRFLQPLDSNTTYTINFQNSIQDVTEKNSLSLNQETFSFSTGNYLDSIVASGESRDILTDKEVKNTVIALYRANDTLTIFNDRPYYFTKIREEKDRPQRTPRRRGVEIPEEKGGKFKIPNLKAGEYFVYAFNDANENLKYDPQTEGIGFLVDPIRIDSNIYDLDIPLVLMDERELEIQKAVASGPYFQIGFNKYIDTFNIKSDRSLIYNLLSDNKTIQFYNLDSLGEEDSIKLEVFAMDSLTNKTDSTLYMKFRESRRKPAELEESFDPGKRKYITHNFKAEYSFSKPLKEVITDSIFFYYDSLNTIEITEEDLTFNNTRNHVTLEKNIELDTILYDSIPITEFNKVLLYGGRGAFVTIENDSSSEIQKAFTFAKEELVGSLAGSITTEEPNYIIQLLNAKYELYDQQYNGEEYFFRDLDPGEYRIRIIVDKNGNGRWDPGNILTKTPPEPVYFFKDKVIVRANWEIGNINLDF</sequence>
<feature type="domain" description="SbsA Ig-like" evidence="2">
    <location>
        <begin position="41"/>
        <end position="142"/>
    </location>
</feature>
<gene>
    <name evidence="3" type="ORF">HNQ88_000464</name>
</gene>
<dbReference type="InterPro" id="IPR032812">
    <property type="entry name" value="SbsA_Ig"/>
</dbReference>
<proteinExistence type="predicted"/>
<dbReference type="Pfam" id="PF13205">
    <property type="entry name" value="Big_5"/>
    <property type="match status" value="1"/>
</dbReference>
<reference evidence="3" key="1">
    <citation type="submission" date="2023-07" db="EMBL/GenBank/DDBJ databases">
        <title>Genomic Encyclopedia of Type Strains, Phase IV (KMG-IV): sequencing the most valuable type-strain genomes for metagenomic binning, comparative biology and taxonomic classification.</title>
        <authorList>
            <person name="Goeker M."/>
        </authorList>
    </citation>
    <scope>NUCLEOTIDE SEQUENCE</scope>
    <source>
        <strain evidence="3">DSM 26174</strain>
    </source>
</reference>
<evidence type="ECO:0000313" key="3">
    <source>
        <dbReference type="EMBL" id="MDR6237488.1"/>
    </source>
</evidence>
<dbReference type="EMBL" id="JAVDQD010000001">
    <property type="protein sequence ID" value="MDR6237488.1"/>
    <property type="molecule type" value="Genomic_DNA"/>
</dbReference>
<dbReference type="AlphaFoldDB" id="A0AAE3XK65"/>
<evidence type="ECO:0000256" key="1">
    <source>
        <dbReference type="ARBA" id="ARBA00022729"/>
    </source>
</evidence>